<evidence type="ECO:0000256" key="1">
    <source>
        <dbReference type="ARBA" id="ARBA00004651"/>
    </source>
</evidence>
<gene>
    <name evidence="10" type="ordered locus">Acid_7133</name>
</gene>
<protein>
    <recommendedName>
        <fullName evidence="9">Glycosyltransferase RgtA/B/C/D-like domain-containing protein</fullName>
    </recommendedName>
</protein>
<dbReference type="GO" id="GO:0016763">
    <property type="term" value="F:pentosyltransferase activity"/>
    <property type="evidence" value="ECO:0007669"/>
    <property type="project" value="TreeGrafter"/>
</dbReference>
<evidence type="ECO:0000256" key="4">
    <source>
        <dbReference type="ARBA" id="ARBA00022679"/>
    </source>
</evidence>
<dbReference type="GO" id="GO:0005886">
    <property type="term" value="C:plasma membrane"/>
    <property type="evidence" value="ECO:0007669"/>
    <property type="project" value="UniProtKB-SubCell"/>
</dbReference>
<evidence type="ECO:0000256" key="2">
    <source>
        <dbReference type="ARBA" id="ARBA00022475"/>
    </source>
</evidence>
<dbReference type="InParanoid" id="Q01QM6"/>
<feature type="transmembrane region" description="Helical" evidence="8">
    <location>
        <begin position="12"/>
        <end position="31"/>
    </location>
</feature>
<feature type="transmembrane region" description="Helical" evidence="8">
    <location>
        <begin position="163"/>
        <end position="187"/>
    </location>
</feature>
<organism evidence="10">
    <name type="scientific">Solibacter usitatus (strain Ellin6076)</name>
    <dbReference type="NCBI Taxonomy" id="234267"/>
    <lineage>
        <taxon>Bacteria</taxon>
        <taxon>Pseudomonadati</taxon>
        <taxon>Acidobacteriota</taxon>
        <taxon>Terriglobia</taxon>
        <taxon>Bryobacterales</taxon>
        <taxon>Solibacteraceae</taxon>
        <taxon>Candidatus Solibacter</taxon>
    </lineage>
</organism>
<feature type="transmembrane region" description="Helical" evidence="8">
    <location>
        <begin position="84"/>
        <end position="105"/>
    </location>
</feature>
<dbReference type="KEGG" id="sus:Acid_7133"/>
<feature type="transmembrane region" description="Helical" evidence="8">
    <location>
        <begin position="243"/>
        <end position="262"/>
    </location>
</feature>
<accession>Q01QM6</accession>
<name>Q01QM6_SOLUE</name>
<feature type="transmembrane region" description="Helical" evidence="8">
    <location>
        <begin position="51"/>
        <end position="72"/>
    </location>
</feature>
<dbReference type="GO" id="GO:0009103">
    <property type="term" value="P:lipopolysaccharide biosynthetic process"/>
    <property type="evidence" value="ECO:0007669"/>
    <property type="project" value="UniProtKB-ARBA"/>
</dbReference>
<dbReference type="EMBL" id="CP000473">
    <property type="protein sequence ID" value="ABJ88044.1"/>
    <property type="molecule type" value="Genomic_DNA"/>
</dbReference>
<evidence type="ECO:0000256" key="6">
    <source>
        <dbReference type="ARBA" id="ARBA00022989"/>
    </source>
</evidence>
<keyword evidence="7 8" id="KW-0472">Membrane</keyword>
<feature type="transmembrane region" description="Helical" evidence="8">
    <location>
        <begin position="304"/>
        <end position="324"/>
    </location>
</feature>
<dbReference type="STRING" id="234267.Acid_7133"/>
<evidence type="ECO:0000256" key="5">
    <source>
        <dbReference type="ARBA" id="ARBA00022692"/>
    </source>
</evidence>
<keyword evidence="5 8" id="KW-0812">Transmembrane</keyword>
<dbReference type="InterPro" id="IPR038731">
    <property type="entry name" value="RgtA/B/C-like"/>
</dbReference>
<feature type="transmembrane region" description="Helical" evidence="8">
    <location>
        <begin position="199"/>
        <end position="217"/>
    </location>
</feature>
<dbReference type="AlphaFoldDB" id="Q01QM6"/>
<reference evidence="10" key="1">
    <citation type="submission" date="2006-10" db="EMBL/GenBank/DDBJ databases">
        <title>Complete sequence of Solibacter usitatus Ellin6076.</title>
        <authorList>
            <consortium name="US DOE Joint Genome Institute"/>
            <person name="Copeland A."/>
            <person name="Lucas S."/>
            <person name="Lapidus A."/>
            <person name="Barry K."/>
            <person name="Detter J.C."/>
            <person name="Glavina del Rio T."/>
            <person name="Hammon N."/>
            <person name="Israni S."/>
            <person name="Dalin E."/>
            <person name="Tice H."/>
            <person name="Pitluck S."/>
            <person name="Thompson L.S."/>
            <person name="Brettin T."/>
            <person name="Bruce D."/>
            <person name="Han C."/>
            <person name="Tapia R."/>
            <person name="Gilna P."/>
            <person name="Schmutz J."/>
            <person name="Larimer F."/>
            <person name="Land M."/>
            <person name="Hauser L."/>
            <person name="Kyrpides N."/>
            <person name="Mikhailova N."/>
            <person name="Janssen P.H."/>
            <person name="Kuske C.R."/>
            <person name="Richardson P."/>
        </authorList>
    </citation>
    <scope>NUCLEOTIDE SEQUENCE</scope>
    <source>
        <strain evidence="10">Ellin6076</strain>
    </source>
</reference>
<dbReference type="eggNOG" id="COG1807">
    <property type="taxonomic scope" value="Bacteria"/>
</dbReference>
<proteinExistence type="predicted"/>
<dbReference type="PANTHER" id="PTHR33908:SF11">
    <property type="entry name" value="MEMBRANE PROTEIN"/>
    <property type="match status" value="1"/>
</dbReference>
<feature type="domain" description="Glycosyltransferase RgtA/B/C/D-like" evidence="9">
    <location>
        <begin position="65"/>
        <end position="189"/>
    </location>
</feature>
<feature type="transmembrane region" description="Helical" evidence="8">
    <location>
        <begin position="278"/>
        <end position="297"/>
    </location>
</feature>
<keyword evidence="4" id="KW-0808">Transferase</keyword>
<keyword evidence="3" id="KW-0328">Glycosyltransferase</keyword>
<feature type="transmembrane region" description="Helical" evidence="8">
    <location>
        <begin position="135"/>
        <end position="151"/>
    </location>
</feature>
<dbReference type="InterPro" id="IPR050297">
    <property type="entry name" value="LipidA_mod_glycosyltrf_83"/>
</dbReference>
<evidence type="ECO:0000256" key="7">
    <source>
        <dbReference type="ARBA" id="ARBA00023136"/>
    </source>
</evidence>
<keyword evidence="2" id="KW-1003">Cell membrane</keyword>
<evidence type="ECO:0000256" key="3">
    <source>
        <dbReference type="ARBA" id="ARBA00022676"/>
    </source>
</evidence>
<evidence type="ECO:0000256" key="8">
    <source>
        <dbReference type="SAM" id="Phobius"/>
    </source>
</evidence>
<keyword evidence="6 8" id="KW-1133">Transmembrane helix</keyword>
<dbReference type="Pfam" id="PF13231">
    <property type="entry name" value="PMT_2"/>
    <property type="match status" value="1"/>
</dbReference>
<dbReference type="OrthoDB" id="9797178at2"/>
<evidence type="ECO:0000313" key="10">
    <source>
        <dbReference type="EMBL" id="ABJ88044.1"/>
    </source>
</evidence>
<dbReference type="HOGENOM" id="CLU_568470_0_0_0"/>
<sequence length="482" mass="52916">MTSRPVTHDRYYWTAIGVIALYLLSSLWISYHRLGWYDEVLTFLIARLPRATFGAALAGAASALPPGYFLLARLFDGIFGPSDGAMRIPSALALAGGLLVTFECARRATDSLHGLAAVALLTTSLLPYYGYEARPYAACFLLMAIAFWLWNHPSSGTKHVAALFGATFLLAFGLHYYSALCLLPYAMAETRWRFPSTKLIAGGFGVLCGAAALWPHIREARKFSERFWAAPSLHALRDVFSEFFPYGMLIAAAALVSIAWFARVEKTMVLPMLPVERLGWLFLSVPMAGLLLGKLATNAFYNRYFIGMLPGVAIAFGCALWRRFGRQPRVTAGIVALLLAVGVGKQVEMTAQPWKIVPPSLPGGAPALRALLTTEPELIADRKVIVPGADAVLGLEARYYSKKPEAYAFLLHKDLAPIGRAHSNLARFTPMRFWSMDELRAHALEAALIDPSEDTLTAMREAGFRTRTLHTAGPAKIVYLEK</sequence>
<comment type="subcellular location">
    <subcellularLocation>
        <location evidence="1">Cell membrane</location>
        <topology evidence="1">Multi-pass membrane protein</topology>
    </subcellularLocation>
</comment>
<dbReference type="PANTHER" id="PTHR33908">
    <property type="entry name" value="MANNOSYLTRANSFERASE YKCB-RELATED"/>
    <property type="match status" value="1"/>
</dbReference>
<evidence type="ECO:0000259" key="9">
    <source>
        <dbReference type="Pfam" id="PF13231"/>
    </source>
</evidence>